<name>A0A4V4HHM1_DENBC</name>
<dbReference type="PANTHER" id="PTHR31912">
    <property type="entry name" value="IP13529P"/>
    <property type="match status" value="1"/>
</dbReference>
<feature type="compositionally biased region" description="Polar residues" evidence="1">
    <location>
        <begin position="267"/>
        <end position="278"/>
    </location>
</feature>
<proteinExistence type="predicted"/>
<gene>
    <name evidence="2" type="ORF">K435DRAFT_791971</name>
</gene>
<dbReference type="EMBL" id="ML179069">
    <property type="protein sequence ID" value="THV03266.1"/>
    <property type="molecule type" value="Genomic_DNA"/>
</dbReference>
<feature type="region of interest" description="Disordered" evidence="1">
    <location>
        <begin position="256"/>
        <end position="289"/>
    </location>
</feature>
<dbReference type="PANTHER" id="PTHR31912:SF34">
    <property type="entry name" value="NOTOCHORD-RELATED PROTEIN"/>
    <property type="match status" value="1"/>
</dbReference>
<dbReference type="AlphaFoldDB" id="A0A4V4HHM1"/>
<keyword evidence="3" id="KW-1185">Reference proteome</keyword>
<dbReference type="Proteomes" id="UP000297245">
    <property type="component" value="Unassembled WGS sequence"/>
</dbReference>
<evidence type="ECO:0000256" key="1">
    <source>
        <dbReference type="SAM" id="MobiDB-lite"/>
    </source>
</evidence>
<reference evidence="2 3" key="1">
    <citation type="journal article" date="2019" name="Nat. Ecol. Evol.">
        <title>Megaphylogeny resolves global patterns of mushroom evolution.</title>
        <authorList>
            <person name="Varga T."/>
            <person name="Krizsan K."/>
            <person name="Foldi C."/>
            <person name="Dima B."/>
            <person name="Sanchez-Garcia M."/>
            <person name="Sanchez-Ramirez S."/>
            <person name="Szollosi G.J."/>
            <person name="Szarkandi J.G."/>
            <person name="Papp V."/>
            <person name="Albert L."/>
            <person name="Andreopoulos W."/>
            <person name="Angelini C."/>
            <person name="Antonin V."/>
            <person name="Barry K.W."/>
            <person name="Bougher N.L."/>
            <person name="Buchanan P."/>
            <person name="Buyck B."/>
            <person name="Bense V."/>
            <person name="Catcheside P."/>
            <person name="Chovatia M."/>
            <person name="Cooper J."/>
            <person name="Damon W."/>
            <person name="Desjardin D."/>
            <person name="Finy P."/>
            <person name="Geml J."/>
            <person name="Haridas S."/>
            <person name="Hughes K."/>
            <person name="Justo A."/>
            <person name="Karasinski D."/>
            <person name="Kautmanova I."/>
            <person name="Kiss B."/>
            <person name="Kocsube S."/>
            <person name="Kotiranta H."/>
            <person name="LaButti K.M."/>
            <person name="Lechner B.E."/>
            <person name="Liimatainen K."/>
            <person name="Lipzen A."/>
            <person name="Lukacs Z."/>
            <person name="Mihaltcheva S."/>
            <person name="Morgado L.N."/>
            <person name="Niskanen T."/>
            <person name="Noordeloos M.E."/>
            <person name="Ohm R.A."/>
            <person name="Ortiz-Santana B."/>
            <person name="Ovrebo C."/>
            <person name="Racz N."/>
            <person name="Riley R."/>
            <person name="Savchenko A."/>
            <person name="Shiryaev A."/>
            <person name="Soop K."/>
            <person name="Spirin V."/>
            <person name="Szebenyi C."/>
            <person name="Tomsovsky M."/>
            <person name="Tulloss R.E."/>
            <person name="Uehling J."/>
            <person name="Grigoriev I.V."/>
            <person name="Vagvolgyi C."/>
            <person name="Papp T."/>
            <person name="Martin F.M."/>
            <person name="Miettinen O."/>
            <person name="Hibbett D.S."/>
            <person name="Nagy L.G."/>
        </authorList>
    </citation>
    <scope>NUCLEOTIDE SEQUENCE [LARGE SCALE GENOMIC DNA]</scope>
    <source>
        <strain evidence="2 3">CBS 962.96</strain>
    </source>
</reference>
<accession>A0A4V4HHM1</accession>
<dbReference type="OrthoDB" id="2246127at2759"/>
<organism evidence="2 3">
    <name type="scientific">Dendrothele bispora (strain CBS 962.96)</name>
    <dbReference type="NCBI Taxonomy" id="1314807"/>
    <lineage>
        <taxon>Eukaryota</taxon>
        <taxon>Fungi</taxon>
        <taxon>Dikarya</taxon>
        <taxon>Basidiomycota</taxon>
        <taxon>Agaricomycotina</taxon>
        <taxon>Agaricomycetes</taxon>
        <taxon>Agaricomycetidae</taxon>
        <taxon>Agaricales</taxon>
        <taxon>Agaricales incertae sedis</taxon>
        <taxon>Dendrothele</taxon>
    </lineage>
</organism>
<sequence>MLSDSFQEMANPSVQKHLHFYSKDGGPNLSETWQGRKWLHETDSSLLTPSVKKEKSSTFWSLRCSKTELSMCMDSEDSGWHVQTFTDMEVEESHFLLSFPSLALQAAQLGFVHPSQITGEEIEPGDIISWMKIDPREGNPWHTKAKGKRVLAFPIWLYCDDTSGNQSKKWNKHNSFLFTAAAPTLEMLEGIVEQLETAQESGVWAWDCQAREMVLLVPSVHALLGDNPMQSEFACHIGFRGKFFCRVCKVKGKAESEQCDDPEDNGDAQSDITVQSHRAQGKKKSQESGEDMILRIRQFMSCGEPRTRVDTLAELRSQFSAGSRIGGATSYKARKTASGVKDVYQEYFINQIQGIAKTKGLSKPQKKSKIQDLCKTFPRSTISPVWKIKGIDPHADTPVEILHVILLGFVKYFWRDAVNRTKNEHDTLIARLSSAQVSGLNIPPLSGRTLVDYSGSLTGRDFRAIAQVAPFVLDGLIPADCLEAWTALSSLVCLVWQLEIHNVEKYLNDLELAITYFLDCTCRVTPRWFNKPKFHVLLHLPEHIRRFGPAMLFATKGFESFNAVIRSCSIHSNRHAPSKDIAFRMA</sequence>
<feature type="compositionally biased region" description="Acidic residues" evidence="1">
    <location>
        <begin position="257"/>
        <end position="266"/>
    </location>
</feature>
<protein>
    <submittedName>
        <fullName evidence="2">Uncharacterized protein</fullName>
    </submittedName>
</protein>
<evidence type="ECO:0000313" key="2">
    <source>
        <dbReference type="EMBL" id="THV03266.1"/>
    </source>
</evidence>
<evidence type="ECO:0000313" key="3">
    <source>
        <dbReference type="Proteomes" id="UP000297245"/>
    </source>
</evidence>